<keyword evidence="2" id="KW-0808">Transferase</keyword>
<dbReference type="Pfam" id="PF00583">
    <property type="entry name" value="Acetyltransf_1"/>
    <property type="match status" value="1"/>
</dbReference>
<dbReference type="AlphaFoldDB" id="A0A2S5DDJ9"/>
<feature type="domain" description="N-acetyltransferase" evidence="1">
    <location>
        <begin position="3"/>
        <end position="147"/>
    </location>
</feature>
<dbReference type="SUPFAM" id="SSF55729">
    <property type="entry name" value="Acyl-CoA N-acyltransferases (Nat)"/>
    <property type="match status" value="1"/>
</dbReference>
<dbReference type="RefSeq" id="WP_103903530.1">
    <property type="nucleotide sequence ID" value="NZ_PQWB01000072.1"/>
</dbReference>
<evidence type="ECO:0000313" key="2">
    <source>
        <dbReference type="EMBL" id="POZ61134.1"/>
    </source>
</evidence>
<dbReference type="CDD" id="cd04301">
    <property type="entry name" value="NAT_SF"/>
    <property type="match status" value="1"/>
</dbReference>
<protein>
    <submittedName>
        <fullName evidence="2">GNAT family N-acetyltransferase</fullName>
    </submittedName>
</protein>
<dbReference type="GO" id="GO:0016747">
    <property type="term" value="F:acyltransferase activity, transferring groups other than amino-acyl groups"/>
    <property type="evidence" value="ECO:0007669"/>
    <property type="project" value="InterPro"/>
</dbReference>
<dbReference type="Gene3D" id="3.40.630.30">
    <property type="match status" value="1"/>
</dbReference>
<dbReference type="InterPro" id="IPR000182">
    <property type="entry name" value="GNAT_dom"/>
</dbReference>
<dbReference type="OrthoDB" id="9805924at2"/>
<dbReference type="PROSITE" id="PS51186">
    <property type="entry name" value="GNAT"/>
    <property type="match status" value="1"/>
</dbReference>
<organism evidence="2 3">
    <name type="scientific">Chromobacterium alticapitis</name>
    <dbReference type="NCBI Taxonomy" id="2073169"/>
    <lineage>
        <taxon>Bacteria</taxon>
        <taxon>Pseudomonadati</taxon>
        <taxon>Pseudomonadota</taxon>
        <taxon>Betaproteobacteria</taxon>
        <taxon>Neisseriales</taxon>
        <taxon>Chromobacteriaceae</taxon>
        <taxon>Chromobacterium</taxon>
    </lineage>
</organism>
<gene>
    <name evidence="2" type="ORF">C2I19_15230</name>
</gene>
<reference evidence="3" key="1">
    <citation type="submission" date="2018-02" db="EMBL/GenBank/DDBJ databases">
        <authorList>
            <person name="O'Hara-Hanley K."/>
            <person name="Soby S."/>
        </authorList>
    </citation>
    <scope>NUCLEOTIDE SEQUENCE [LARGE SCALE GENOMIC DNA]</scope>
    <source>
        <strain evidence="3">MWU14-2602</strain>
    </source>
</reference>
<evidence type="ECO:0000259" key="1">
    <source>
        <dbReference type="PROSITE" id="PS51186"/>
    </source>
</evidence>
<accession>A0A2S5DDJ9</accession>
<proteinExistence type="predicted"/>
<dbReference type="InterPro" id="IPR016181">
    <property type="entry name" value="Acyl_CoA_acyltransferase"/>
</dbReference>
<comment type="caution">
    <text evidence="2">The sequence shown here is derived from an EMBL/GenBank/DDBJ whole genome shotgun (WGS) entry which is preliminary data.</text>
</comment>
<evidence type="ECO:0000313" key="3">
    <source>
        <dbReference type="Proteomes" id="UP000237082"/>
    </source>
</evidence>
<sequence length="147" mass="17062">MSLEIRDIDTSEGLRACFPLMRQLRPHLSGPDELVERWERQRREGYRLLGLYQDERLVALAGWRPTENLVHGRHMYVDDLVTDESCRGQKLGEALLNHLRRLAGRHDCAKLLLDTPMANTLGHRFYYRQGLVATALRFLQPLRDPSA</sequence>
<dbReference type="EMBL" id="PQWB01000072">
    <property type="protein sequence ID" value="POZ61134.1"/>
    <property type="molecule type" value="Genomic_DNA"/>
</dbReference>
<dbReference type="Proteomes" id="UP000237082">
    <property type="component" value="Unassembled WGS sequence"/>
</dbReference>
<keyword evidence="3" id="KW-1185">Reference proteome</keyword>
<name>A0A2S5DDJ9_9NEIS</name>